<accession>A0A382LGR0</accession>
<dbReference type="EMBL" id="UINC01086009">
    <property type="protein sequence ID" value="SVC34071.1"/>
    <property type="molecule type" value="Genomic_DNA"/>
</dbReference>
<reference evidence="1" key="1">
    <citation type="submission" date="2018-05" db="EMBL/GenBank/DDBJ databases">
        <authorList>
            <person name="Lanie J.A."/>
            <person name="Ng W.-L."/>
            <person name="Kazmierczak K.M."/>
            <person name="Andrzejewski T.M."/>
            <person name="Davidsen T.M."/>
            <person name="Wayne K.J."/>
            <person name="Tettelin H."/>
            <person name="Glass J.I."/>
            <person name="Rusch D."/>
            <person name="Podicherti R."/>
            <person name="Tsui H.-C.T."/>
            <person name="Winkler M.E."/>
        </authorList>
    </citation>
    <scope>NUCLEOTIDE SEQUENCE</scope>
</reference>
<organism evidence="1">
    <name type="scientific">marine metagenome</name>
    <dbReference type="NCBI Taxonomy" id="408172"/>
    <lineage>
        <taxon>unclassified sequences</taxon>
        <taxon>metagenomes</taxon>
        <taxon>ecological metagenomes</taxon>
    </lineage>
</organism>
<feature type="non-terminal residue" evidence="1">
    <location>
        <position position="75"/>
    </location>
</feature>
<proteinExistence type="predicted"/>
<name>A0A382LGR0_9ZZZZ</name>
<protein>
    <submittedName>
        <fullName evidence="1">Uncharacterized protein</fullName>
    </submittedName>
</protein>
<gene>
    <name evidence="1" type="ORF">METZ01_LOCUS286925</name>
</gene>
<evidence type="ECO:0000313" key="1">
    <source>
        <dbReference type="EMBL" id="SVC34071.1"/>
    </source>
</evidence>
<dbReference type="AlphaFoldDB" id="A0A382LGR0"/>
<sequence length="75" mass="8360">MKLIRLNQIFVFIQTMLLLTALSFAKEYVPSANPNRDGDCPEGFVVDCSEMCFPEDRIEDATGDTYCDGTDAPYG</sequence>